<evidence type="ECO:0000256" key="1">
    <source>
        <dbReference type="ARBA" id="ARBA00004173"/>
    </source>
</evidence>
<dbReference type="PROSITE" id="PS51503">
    <property type="entry name" value="HIG1"/>
    <property type="match status" value="1"/>
</dbReference>
<reference evidence="7" key="1">
    <citation type="submission" date="2019-03" db="EMBL/GenBank/DDBJ databases">
        <title>Long read genome sequence of the mycoparasitic Pythium oligandrum ATCC 38472 isolated from sugarbeet rhizosphere.</title>
        <authorList>
            <person name="Gaulin E."/>
        </authorList>
    </citation>
    <scope>NUCLEOTIDE SEQUENCE</scope>
    <source>
        <strain evidence="7">ATCC 38472_TT</strain>
    </source>
</reference>
<evidence type="ECO:0000256" key="4">
    <source>
        <dbReference type="ARBA" id="ARBA00023136"/>
    </source>
</evidence>
<dbReference type="InterPro" id="IPR007667">
    <property type="entry name" value="Hypoxia_induced_domain"/>
</dbReference>
<evidence type="ECO:0000259" key="6">
    <source>
        <dbReference type="PROSITE" id="PS51503"/>
    </source>
</evidence>
<dbReference type="PANTHER" id="PTHR28018">
    <property type="entry name" value="RESPIRATORY SUPERCOMPLEX FACTOR 2, MITOCHONDRIAL"/>
    <property type="match status" value="1"/>
</dbReference>
<dbReference type="Proteomes" id="UP000794436">
    <property type="component" value="Unassembled WGS sequence"/>
</dbReference>
<dbReference type="GO" id="GO:0033617">
    <property type="term" value="P:mitochondrial respiratory chain complex IV assembly"/>
    <property type="evidence" value="ECO:0007669"/>
    <property type="project" value="TreeGrafter"/>
</dbReference>
<feature type="transmembrane region" description="Helical" evidence="5">
    <location>
        <begin position="164"/>
        <end position="181"/>
    </location>
</feature>
<dbReference type="AlphaFoldDB" id="A0A8K1CRK4"/>
<keyword evidence="4 5" id="KW-0472">Membrane</keyword>
<evidence type="ECO:0000256" key="5">
    <source>
        <dbReference type="SAM" id="Phobius"/>
    </source>
</evidence>
<dbReference type="GO" id="GO:0005739">
    <property type="term" value="C:mitochondrion"/>
    <property type="evidence" value="ECO:0007669"/>
    <property type="project" value="UniProtKB-SubCell"/>
</dbReference>
<protein>
    <recommendedName>
        <fullName evidence="6">HIG1 domain-containing protein</fullName>
    </recommendedName>
</protein>
<dbReference type="EMBL" id="SPLM01000004">
    <property type="protein sequence ID" value="TMW67683.1"/>
    <property type="molecule type" value="Genomic_DNA"/>
</dbReference>
<feature type="transmembrane region" description="Helical" evidence="5">
    <location>
        <begin position="60"/>
        <end position="80"/>
    </location>
</feature>
<dbReference type="Gene3D" id="6.10.140.1320">
    <property type="match status" value="1"/>
</dbReference>
<proteinExistence type="predicted"/>
<keyword evidence="3 5" id="KW-1133">Transmembrane helix</keyword>
<keyword evidence="8" id="KW-1185">Reference proteome</keyword>
<evidence type="ECO:0000313" key="8">
    <source>
        <dbReference type="Proteomes" id="UP000794436"/>
    </source>
</evidence>
<evidence type="ECO:0000256" key="3">
    <source>
        <dbReference type="ARBA" id="ARBA00022989"/>
    </source>
</evidence>
<organism evidence="7 8">
    <name type="scientific">Pythium oligandrum</name>
    <name type="common">Mycoparasitic fungus</name>
    <dbReference type="NCBI Taxonomy" id="41045"/>
    <lineage>
        <taxon>Eukaryota</taxon>
        <taxon>Sar</taxon>
        <taxon>Stramenopiles</taxon>
        <taxon>Oomycota</taxon>
        <taxon>Peronosporomycetes</taxon>
        <taxon>Pythiales</taxon>
        <taxon>Pythiaceae</taxon>
        <taxon>Pythium</taxon>
    </lineage>
</organism>
<dbReference type="InterPro" id="IPR040153">
    <property type="entry name" value="Rcf2"/>
</dbReference>
<feature type="domain" description="HIG1" evidence="6">
    <location>
        <begin position="101"/>
        <end position="192"/>
    </location>
</feature>
<accession>A0A8K1CRK4</accession>
<evidence type="ECO:0000256" key="2">
    <source>
        <dbReference type="ARBA" id="ARBA00022692"/>
    </source>
</evidence>
<dbReference type="OrthoDB" id="36576at2759"/>
<comment type="caution">
    <text evidence="7">The sequence shown here is derived from an EMBL/GenBank/DDBJ whole genome shotgun (WGS) entry which is preliminary data.</text>
</comment>
<gene>
    <name evidence="7" type="ORF">Poli38472_011303</name>
</gene>
<dbReference type="PANTHER" id="PTHR28018:SF3">
    <property type="entry name" value="RESPIRATORY SUPERCOMPLEX FACTOR 2, MITOCHONDRIAL"/>
    <property type="match status" value="1"/>
</dbReference>
<comment type="subcellular location">
    <subcellularLocation>
        <location evidence="1">Mitochondrion</location>
    </subcellularLocation>
</comment>
<keyword evidence="2 5" id="KW-0812">Transmembrane</keyword>
<dbReference type="Pfam" id="PF04588">
    <property type="entry name" value="HIG_1_N"/>
    <property type="match status" value="1"/>
</dbReference>
<name>A0A8K1CRK4_PYTOL</name>
<evidence type="ECO:0000313" key="7">
    <source>
        <dbReference type="EMBL" id="TMW67683.1"/>
    </source>
</evidence>
<sequence length="205" mass="22726">MSTSSSRVEALRQQDPNAVRDVITTHAYHSGLRAGAITGSVVGTGVFLANKYSPAFRSRLGVSGKWGLVVMSFVGAFAVVSDKRLLSGARNPEKYLASLDPNYVENKIQEGKRLKWYQRAANFVYDHPYKTLVSVGVPLVGSIFAFQSTNKSIQRSQQIMHTRIYGQGAVVVLLLASMGFHDYMHKRGRFVEDVDEEEHSSTLKL</sequence>